<feature type="compositionally biased region" description="Basic and acidic residues" evidence="5">
    <location>
        <begin position="218"/>
        <end position="250"/>
    </location>
</feature>
<dbReference type="Proteomes" id="UP000654913">
    <property type="component" value="Chromosome 2"/>
</dbReference>
<evidence type="ECO:0000256" key="1">
    <source>
        <dbReference type="ARBA" id="ARBA00012346"/>
    </source>
</evidence>
<reference evidence="6" key="1">
    <citation type="submission" date="2021-01" db="EMBL/GenBank/DDBJ databases">
        <authorList>
            <consortium name="Aspergillus puulaauensis MK2 genome sequencing consortium"/>
            <person name="Kazuki M."/>
            <person name="Futagami T."/>
        </authorList>
    </citation>
    <scope>NUCLEOTIDE SEQUENCE</scope>
    <source>
        <strain evidence="6">MK2</strain>
    </source>
</reference>
<dbReference type="SUPFAM" id="SSF110857">
    <property type="entry name" value="Gamma-glutamyl cyclotransferase-like"/>
    <property type="match status" value="1"/>
</dbReference>
<keyword evidence="2" id="KW-0456">Lyase</keyword>
<protein>
    <recommendedName>
        <fullName evidence="1">gamma-glutamylcyclotransferase</fullName>
        <ecNumber evidence="1">4.3.2.9</ecNumber>
    </recommendedName>
</protein>
<dbReference type="InterPro" id="IPR013024">
    <property type="entry name" value="GGCT-like"/>
</dbReference>
<evidence type="ECO:0000256" key="4">
    <source>
        <dbReference type="PIRSR" id="PIRSR617939-2"/>
    </source>
</evidence>
<feature type="compositionally biased region" description="Basic residues" evidence="5">
    <location>
        <begin position="260"/>
        <end position="271"/>
    </location>
</feature>
<evidence type="ECO:0000313" key="6">
    <source>
        <dbReference type="EMBL" id="BCS21194.1"/>
    </source>
</evidence>
<dbReference type="PANTHER" id="PTHR12935:SF0">
    <property type="entry name" value="GAMMA-GLUTAMYLCYCLOTRANSFERASE"/>
    <property type="match status" value="1"/>
</dbReference>
<dbReference type="EMBL" id="AP024444">
    <property type="protein sequence ID" value="BCS21194.1"/>
    <property type="molecule type" value="Genomic_DNA"/>
</dbReference>
<dbReference type="CDD" id="cd06661">
    <property type="entry name" value="GGCT_like"/>
    <property type="match status" value="1"/>
</dbReference>
<reference evidence="6" key="2">
    <citation type="submission" date="2021-02" db="EMBL/GenBank/DDBJ databases">
        <title>Aspergillus puulaauensis MK2 genome sequence.</title>
        <authorList>
            <person name="Futagami T."/>
            <person name="Mori K."/>
            <person name="Kadooka C."/>
            <person name="Tanaka T."/>
        </authorList>
    </citation>
    <scope>NUCLEOTIDE SEQUENCE</scope>
    <source>
        <strain evidence="6">MK2</strain>
    </source>
</reference>
<dbReference type="InterPro" id="IPR036568">
    <property type="entry name" value="GGCT-like_sf"/>
</dbReference>
<dbReference type="KEGG" id="apuu:APUU_21626A"/>
<evidence type="ECO:0000256" key="3">
    <source>
        <dbReference type="PIRSR" id="PIRSR617939-1"/>
    </source>
</evidence>
<sequence length="343" mass="38339">MTSRTQEIPQYYFAFGSNMHLTQMASRCPNSRVFAKGILHGYRWQINQRGVANVVRCKRSEEPEPVVEGILFTVSSSDIRSLDRSEGISKQFYDKALRWVNVGPLAVPALEGERTANAAERLKGLQVSGRVNGTQGLGQTHGEEDGVEMVEALVYLSGRYRKDGQIRSEYVQRMETAMSDALKLGISKQYLQDSLYPLVFGEDSTMVSPDQPAQEEVDEKKDQGENNEFDQSRTEESESTGETHRVEHQIGNHSADGMKQRKSWHHRRHSLPGRDRPKASKGQHYQGPRTQSPRPQGRPDETTMNMVSPGITESGVAGMVGKVMDIGLGWLFGSGNEREPGRT</sequence>
<dbReference type="PANTHER" id="PTHR12935">
    <property type="entry name" value="GAMMA-GLUTAMYLCYCLOTRANSFERASE"/>
    <property type="match status" value="1"/>
</dbReference>
<dbReference type="Gene3D" id="3.10.490.10">
    <property type="entry name" value="Gamma-glutamyl cyclotransferase-like"/>
    <property type="match status" value="1"/>
</dbReference>
<organism evidence="6 7">
    <name type="scientific">Aspergillus puulaauensis</name>
    <dbReference type="NCBI Taxonomy" id="1220207"/>
    <lineage>
        <taxon>Eukaryota</taxon>
        <taxon>Fungi</taxon>
        <taxon>Dikarya</taxon>
        <taxon>Ascomycota</taxon>
        <taxon>Pezizomycotina</taxon>
        <taxon>Eurotiomycetes</taxon>
        <taxon>Eurotiomycetidae</taxon>
        <taxon>Eurotiales</taxon>
        <taxon>Aspergillaceae</taxon>
        <taxon>Aspergillus</taxon>
    </lineage>
</organism>
<proteinExistence type="predicted"/>
<dbReference type="GeneID" id="64971199"/>
<dbReference type="GO" id="GO:0003839">
    <property type="term" value="F:gamma-glutamylcyclotransferase activity"/>
    <property type="evidence" value="ECO:0007669"/>
    <property type="project" value="UniProtKB-EC"/>
</dbReference>
<feature type="active site" description="Proton acceptor" evidence="3">
    <location>
        <position position="86"/>
    </location>
</feature>
<dbReference type="OrthoDB" id="2924818at2759"/>
<dbReference type="EC" id="4.3.2.9" evidence="1"/>
<feature type="region of interest" description="Disordered" evidence="5">
    <location>
        <begin position="202"/>
        <end position="313"/>
    </location>
</feature>
<dbReference type="RefSeq" id="XP_041553388.1">
    <property type="nucleotide sequence ID" value="XM_041700400.1"/>
</dbReference>
<evidence type="ECO:0000256" key="2">
    <source>
        <dbReference type="ARBA" id="ARBA00023239"/>
    </source>
</evidence>
<gene>
    <name evidence="6" type="ORF">APUU_21626A</name>
</gene>
<accession>A0A7R7XIF1</accession>
<evidence type="ECO:0000313" key="7">
    <source>
        <dbReference type="Proteomes" id="UP000654913"/>
    </source>
</evidence>
<dbReference type="InterPro" id="IPR017939">
    <property type="entry name" value="G-Glutamylcylcotransferase"/>
</dbReference>
<name>A0A7R7XIF1_9EURO</name>
<keyword evidence="7" id="KW-1185">Reference proteome</keyword>
<feature type="binding site" evidence="4">
    <location>
        <begin position="12"/>
        <end position="17"/>
    </location>
    <ligand>
        <name>substrate</name>
    </ligand>
</feature>
<dbReference type="AlphaFoldDB" id="A0A7R7XIF1"/>
<evidence type="ECO:0000256" key="5">
    <source>
        <dbReference type="SAM" id="MobiDB-lite"/>
    </source>
</evidence>